<sequence>MGIADLSGAAPYPAGYVPSAQPKKKKDEKKRLSSSASSSTALPPRPLFGQSAASSSASTLYSMPKNKVNSGKVTKKKILRAAGGEVWEDESMLEWDPNDFRLFCGDLGNEVGDELLTRTFSKYPSFVKAKIVRDKKTTKSKGYGFVSFKDPNDFVAALKEMDGKYVGNRPIKLRKSTWEDRSVEMKNLRKVVTGGLVKK</sequence>
<feature type="compositionally biased region" description="Low complexity" evidence="3">
    <location>
        <begin position="33"/>
        <end position="42"/>
    </location>
</feature>
<dbReference type="InterPro" id="IPR000504">
    <property type="entry name" value="RRM_dom"/>
</dbReference>
<dbReference type="InterPro" id="IPR035979">
    <property type="entry name" value="RBD_domain_sf"/>
</dbReference>
<dbReference type="InterPro" id="IPR012677">
    <property type="entry name" value="Nucleotide-bd_a/b_plait_sf"/>
</dbReference>
<evidence type="ECO:0000313" key="5">
    <source>
        <dbReference type="EMBL" id="ORY53046.1"/>
    </source>
</evidence>
<dbReference type="Proteomes" id="UP000193642">
    <property type="component" value="Unassembled WGS sequence"/>
</dbReference>
<dbReference type="PANTHER" id="PTHR47640">
    <property type="entry name" value="TRNA SELENOCYSTEINE 1-ASSOCIATED PROTEIN 1-RELATED-RELATED"/>
    <property type="match status" value="1"/>
</dbReference>
<name>A0A1Y2D1P2_9FUNG</name>
<protein>
    <recommendedName>
        <fullName evidence="4">RRM domain-containing protein</fullName>
    </recommendedName>
</protein>
<dbReference type="Pfam" id="PF00076">
    <property type="entry name" value="RRM_1"/>
    <property type="match status" value="1"/>
</dbReference>
<organism evidence="5 6">
    <name type="scientific">Rhizoclosmatium globosum</name>
    <dbReference type="NCBI Taxonomy" id="329046"/>
    <lineage>
        <taxon>Eukaryota</taxon>
        <taxon>Fungi</taxon>
        <taxon>Fungi incertae sedis</taxon>
        <taxon>Chytridiomycota</taxon>
        <taxon>Chytridiomycota incertae sedis</taxon>
        <taxon>Chytridiomycetes</taxon>
        <taxon>Chytridiales</taxon>
        <taxon>Chytriomycetaceae</taxon>
        <taxon>Rhizoclosmatium</taxon>
    </lineage>
</organism>
<evidence type="ECO:0000256" key="3">
    <source>
        <dbReference type="SAM" id="MobiDB-lite"/>
    </source>
</evidence>
<reference evidence="5 6" key="1">
    <citation type="submission" date="2016-07" db="EMBL/GenBank/DDBJ databases">
        <title>Pervasive Adenine N6-methylation of Active Genes in Fungi.</title>
        <authorList>
            <consortium name="DOE Joint Genome Institute"/>
            <person name="Mondo S.J."/>
            <person name="Dannebaum R.O."/>
            <person name="Kuo R.C."/>
            <person name="Labutti K."/>
            <person name="Haridas S."/>
            <person name="Kuo A."/>
            <person name="Salamov A."/>
            <person name="Ahrendt S.R."/>
            <person name="Lipzen A."/>
            <person name="Sullivan W."/>
            <person name="Andreopoulos W.B."/>
            <person name="Clum A."/>
            <person name="Lindquist E."/>
            <person name="Daum C."/>
            <person name="Ramamoorthy G.K."/>
            <person name="Gryganskyi A."/>
            <person name="Culley D."/>
            <person name="Magnuson J.K."/>
            <person name="James T.Y."/>
            <person name="O'Malley M.A."/>
            <person name="Stajich J.E."/>
            <person name="Spatafora J.W."/>
            <person name="Visel A."/>
            <person name="Grigoriev I.V."/>
        </authorList>
    </citation>
    <scope>NUCLEOTIDE SEQUENCE [LARGE SCALE GENOMIC DNA]</scope>
    <source>
        <strain evidence="5 6">JEL800</strain>
    </source>
</reference>
<evidence type="ECO:0000259" key="4">
    <source>
        <dbReference type="PROSITE" id="PS50102"/>
    </source>
</evidence>
<proteinExistence type="predicted"/>
<dbReference type="OrthoDB" id="1749473at2759"/>
<evidence type="ECO:0000256" key="2">
    <source>
        <dbReference type="PROSITE-ProRule" id="PRU00176"/>
    </source>
</evidence>
<dbReference type="InterPro" id="IPR034215">
    <property type="entry name" value="RBM42_RRM"/>
</dbReference>
<feature type="domain" description="RRM" evidence="4">
    <location>
        <begin position="100"/>
        <end position="178"/>
    </location>
</feature>
<evidence type="ECO:0000256" key="1">
    <source>
        <dbReference type="ARBA" id="ARBA00022884"/>
    </source>
</evidence>
<dbReference type="CDD" id="cd12383">
    <property type="entry name" value="RRM_RBM42"/>
    <property type="match status" value="1"/>
</dbReference>
<dbReference type="SUPFAM" id="SSF54928">
    <property type="entry name" value="RNA-binding domain, RBD"/>
    <property type="match status" value="1"/>
</dbReference>
<dbReference type="GO" id="GO:0003729">
    <property type="term" value="F:mRNA binding"/>
    <property type="evidence" value="ECO:0007669"/>
    <property type="project" value="InterPro"/>
</dbReference>
<gene>
    <name evidence="5" type="ORF">BCR33DRAFT_711434</name>
</gene>
<dbReference type="SMART" id="SM00360">
    <property type="entry name" value="RRM"/>
    <property type="match status" value="1"/>
</dbReference>
<accession>A0A1Y2D1P2</accession>
<dbReference type="STRING" id="329046.A0A1Y2D1P2"/>
<dbReference type="InterPro" id="IPR050825">
    <property type="entry name" value="RBM42_RBP45_47-like"/>
</dbReference>
<dbReference type="PROSITE" id="PS50102">
    <property type="entry name" value="RRM"/>
    <property type="match status" value="1"/>
</dbReference>
<dbReference type="PANTHER" id="PTHR47640:SF11">
    <property type="entry name" value="RNA-BINDING PROTEIN 42"/>
    <property type="match status" value="1"/>
</dbReference>
<comment type="caution">
    <text evidence="5">The sequence shown here is derived from an EMBL/GenBank/DDBJ whole genome shotgun (WGS) entry which is preliminary data.</text>
</comment>
<dbReference type="EMBL" id="MCGO01000002">
    <property type="protein sequence ID" value="ORY53046.1"/>
    <property type="molecule type" value="Genomic_DNA"/>
</dbReference>
<evidence type="ECO:0000313" key="6">
    <source>
        <dbReference type="Proteomes" id="UP000193642"/>
    </source>
</evidence>
<feature type="region of interest" description="Disordered" evidence="3">
    <location>
        <begin position="1"/>
        <end position="67"/>
    </location>
</feature>
<keyword evidence="1 2" id="KW-0694">RNA-binding</keyword>
<keyword evidence="6" id="KW-1185">Reference proteome</keyword>
<dbReference type="Gene3D" id="3.30.70.330">
    <property type="match status" value="1"/>
</dbReference>
<dbReference type="AlphaFoldDB" id="A0A1Y2D1P2"/>